<dbReference type="SUPFAM" id="SSF56645">
    <property type="entry name" value="Acyl-CoA dehydrogenase NM domain-like"/>
    <property type="match status" value="1"/>
</dbReference>
<evidence type="ECO:0000313" key="18">
    <source>
        <dbReference type="EMBL" id="GBE86858.1"/>
    </source>
</evidence>
<dbReference type="Pfam" id="PF14749">
    <property type="entry name" value="Acyl-CoA_ox_N"/>
    <property type="match status" value="1"/>
</dbReference>
<dbReference type="Pfam" id="PF01756">
    <property type="entry name" value="ACOX"/>
    <property type="match status" value="1"/>
</dbReference>
<dbReference type="InterPro" id="IPR029320">
    <property type="entry name" value="Acyl-CoA_ox_N"/>
</dbReference>
<dbReference type="AlphaFoldDB" id="A0A401GXA2"/>
<evidence type="ECO:0000256" key="7">
    <source>
        <dbReference type="ARBA" id="ARBA00022827"/>
    </source>
</evidence>
<proteinExistence type="inferred from homology"/>
<dbReference type="STRING" id="139825.A0A401GXA2"/>
<evidence type="ECO:0000256" key="11">
    <source>
        <dbReference type="ARBA" id="ARBA00023140"/>
    </source>
</evidence>
<dbReference type="PANTHER" id="PTHR10909">
    <property type="entry name" value="ELECTRON TRANSPORT OXIDOREDUCTASE"/>
    <property type="match status" value="1"/>
</dbReference>
<keyword evidence="9" id="KW-0560">Oxidoreductase</keyword>
<feature type="binding site" evidence="14">
    <location>
        <position position="186"/>
    </location>
    <ligand>
        <name>FAD</name>
        <dbReference type="ChEBI" id="CHEBI:57692"/>
    </ligand>
</feature>
<dbReference type="InterPro" id="IPR055060">
    <property type="entry name" value="ACOX_C_alpha1"/>
</dbReference>
<evidence type="ECO:0000313" key="19">
    <source>
        <dbReference type="Proteomes" id="UP000287166"/>
    </source>
</evidence>
<keyword evidence="7 12" id="KW-0274">FAD</keyword>
<dbReference type="PIRSF" id="PIRSF000168">
    <property type="entry name" value="Acyl-CoA_oxidase"/>
    <property type="match status" value="1"/>
</dbReference>
<dbReference type="FunFam" id="1.20.140.10:FF:000015">
    <property type="entry name" value="Acyl-coenzyme A oxidase"/>
    <property type="match status" value="1"/>
</dbReference>
<evidence type="ECO:0000256" key="1">
    <source>
        <dbReference type="ARBA" id="ARBA00001201"/>
    </source>
</evidence>
<comment type="subcellular location">
    <subcellularLocation>
        <location evidence="3">Peroxisome</location>
    </subcellularLocation>
</comment>
<dbReference type="OrthoDB" id="538336at2759"/>
<dbReference type="GeneID" id="38783775"/>
<dbReference type="Proteomes" id="UP000287166">
    <property type="component" value="Unassembled WGS sequence"/>
</dbReference>
<keyword evidence="6 12" id="KW-0285">Flavoprotein</keyword>
<gene>
    <name evidence="18" type="ORF">SCP_1001000</name>
</gene>
<keyword evidence="11" id="KW-0576">Peroxisome</keyword>
<comment type="caution">
    <text evidence="18">The sequence shown here is derived from an EMBL/GenBank/DDBJ whole genome shotgun (WGS) entry which is preliminary data.</text>
</comment>
<comment type="catalytic activity">
    <reaction evidence="1">
        <text>a 2,3-saturated acyl-CoA + O2 = a (2E)-enoyl-CoA + H2O2</text>
        <dbReference type="Rhea" id="RHEA:38959"/>
        <dbReference type="ChEBI" id="CHEBI:15379"/>
        <dbReference type="ChEBI" id="CHEBI:16240"/>
        <dbReference type="ChEBI" id="CHEBI:58856"/>
        <dbReference type="ChEBI" id="CHEBI:65111"/>
        <dbReference type="EC" id="1.3.3.6"/>
    </reaction>
</comment>
<evidence type="ECO:0000256" key="9">
    <source>
        <dbReference type="ARBA" id="ARBA00023002"/>
    </source>
</evidence>
<evidence type="ECO:0000256" key="13">
    <source>
        <dbReference type="PIRSR" id="PIRSR000168-1"/>
    </source>
</evidence>
<dbReference type="InterPro" id="IPR046373">
    <property type="entry name" value="Acyl-CoA_Oxase/DH_mid-dom_sf"/>
</dbReference>
<protein>
    <recommendedName>
        <fullName evidence="12">Acyl-coenzyme A oxidase</fullName>
    </recommendedName>
</protein>
<evidence type="ECO:0000256" key="12">
    <source>
        <dbReference type="PIRNR" id="PIRNR000168"/>
    </source>
</evidence>
<evidence type="ECO:0000259" key="16">
    <source>
        <dbReference type="Pfam" id="PF14749"/>
    </source>
</evidence>
<keyword evidence="19" id="KW-1185">Reference proteome</keyword>
<dbReference type="GO" id="GO:0071949">
    <property type="term" value="F:FAD binding"/>
    <property type="evidence" value="ECO:0007669"/>
    <property type="project" value="InterPro"/>
</dbReference>
<dbReference type="Gene3D" id="1.20.140.10">
    <property type="entry name" value="Butyryl-CoA Dehydrogenase, subunit A, domain 3"/>
    <property type="match status" value="2"/>
</dbReference>
<evidence type="ECO:0000256" key="8">
    <source>
        <dbReference type="ARBA" id="ARBA00022832"/>
    </source>
</evidence>
<feature type="domain" description="Acyl-CoA oxidase C-alpha1" evidence="17">
    <location>
        <begin position="286"/>
        <end position="446"/>
    </location>
</feature>
<dbReference type="GO" id="GO:0055088">
    <property type="term" value="P:lipid homeostasis"/>
    <property type="evidence" value="ECO:0007669"/>
    <property type="project" value="TreeGrafter"/>
</dbReference>
<feature type="domain" description="Acyl-CoA oxidase C-terminal" evidence="15">
    <location>
        <begin position="522"/>
        <end position="659"/>
    </location>
</feature>
<evidence type="ECO:0000259" key="15">
    <source>
        <dbReference type="Pfam" id="PF01756"/>
    </source>
</evidence>
<dbReference type="Gene3D" id="1.10.540.10">
    <property type="entry name" value="Acyl-CoA dehydrogenase/oxidase, N-terminal domain"/>
    <property type="match status" value="1"/>
</dbReference>
<evidence type="ECO:0000256" key="14">
    <source>
        <dbReference type="PIRSR" id="PIRSR000168-2"/>
    </source>
</evidence>
<evidence type="ECO:0000256" key="10">
    <source>
        <dbReference type="ARBA" id="ARBA00023098"/>
    </source>
</evidence>
<feature type="domain" description="Acyl-coenzyme A oxidase N-terminal" evidence="16">
    <location>
        <begin position="27"/>
        <end position="140"/>
    </location>
</feature>
<sequence length="670" mass="74138">MTAKMSPLDIQNRLDMLEARAQTHIDVPQIRAMLYGGQDKWDTQRKIVEILSKDSVFDKSRRSFMTRKERYKRGLAMTHRVFELQEVHKWSDADAAWVIRNMDEDVAMVLDVGVFEPVVKNQGSQKLLETYGELIANKGIIGCYLQTELGHGTNVAGLETTATYLPETQEFDIHSPTLTSSKWWIGGLGKTATHGVVQAKLILPGGKDMGPHLFFIQLRSLKDHSVLPGIMLGDIGPKAMGGYVANDNGYARFNHVRIPRENMLSAFAQVMEDGRYVRPPHAKLSYGSMLYVRAHMISTMGWAIAKAATVSIRYATVRRQGTKGPDGLEKQVITYSSLYYRLLPLLSRAYVFLFLGQNLVEMLAAMQSQLTTGDTSLLAEMHATSSGLKILASATAIQDIETARRSMGGHGYSDFAGLGRLYADHLPGATYEGDNFVLDQQIVRAAVKSCKTLLGLKSTSALTPSTAYLRLLLPEFYDTQHATEFPEWDDPNTVIALLEKRAARIVEARTLVVDCDASMDQRVSRAATEAFVAVQVGKMIQSLRSHLAESEAAVLAKLFNLYLLTTVESGLVDLLSFGIFPQNAERGRDLTGGLRTAIKQLCLELLPEAIGLTDAFGFTDWQLDSVLGVYDGRVYEALWARAQTEPLNASEVPDGYEVSDQPLCRCSMSD</sequence>
<dbReference type="InParanoid" id="A0A401GXA2"/>
<comment type="similarity">
    <text evidence="5 12">Belongs to the acyl-CoA oxidase family.</text>
</comment>
<keyword evidence="8" id="KW-0276">Fatty acid metabolism</keyword>
<evidence type="ECO:0000256" key="3">
    <source>
        <dbReference type="ARBA" id="ARBA00004275"/>
    </source>
</evidence>
<dbReference type="InterPro" id="IPR002655">
    <property type="entry name" value="Acyl-CoA_oxidase_C"/>
</dbReference>
<dbReference type="InterPro" id="IPR012258">
    <property type="entry name" value="Acyl-CoA_oxidase"/>
</dbReference>
<comment type="cofactor">
    <cofactor evidence="2">
        <name>FAD</name>
        <dbReference type="ChEBI" id="CHEBI:57692"/>
    </cofactor>
</comment>
<dbReference type="FunFam" id="2.40.110.10:FF:000003">
    <property type="entry name" value="Acyl-coenzyme A oxidase"/>
    <property type="match status" value="1"/>
</dbReference>
<reference evidence="18 19" key="1">
    <citation type="journal article" date="2018" name="Sci. Rep.">
        <title>Genome sequence of the cauliflower mushroom Sparassis crispa (Hanabiratake) and its association with beneficial usage.</title>
        <authorList>
            <person name="Kiyama R."/>
            <person name="Furutani Y."/>
            <person name="Kawaguchi K."/>
            <person name="Nakanishi T."/>
        </authorList>
    </citation>
    <scope>NUCLEOTIDE SEQUENCE [LARGE SCALE GENOMIC DNA]</scope>
</reference>
<comment type="pathway">
    <text evidence="4">Lipid metabolism; peroxisomal fatty acid beta-oxidation.</text>
</comment>
<feature type="binding site" evidence="14">
    <location>
        <position position="147"/>
    </location>
    <ligand>
        <name>FAD</name>
        <dbReference type="ChEBI" id="CHEBI:57692"/>
    </ligand>
</feature>
<evidence type="ECO:0000259" key="17">
    <source>
        <dbReference type="Pfam" id="PF22924"/>
    </source>
</evidence>
<accession>A0A401GXA2</accession>
<dbReference type="GO" id="GO:0003997">
    <property type="term" value="F:acyl-CoA oxidase activity"/>
    <property type="evidence" value="ECO:0007669"/>
    <property type="project" value="UniProtKB-EC"/>
</dbReference>
<dbReference type="GO" id="GO:0005504">
    <property type="term" value="F:fatty acid binding"/>
    <property type="evidence" value="ECO:0007669"/>
    <property type="project" value="TreeGrafter"/>
</dbReference>
<name>A0A401GXA2_9APHY</name>
<dbReference type="Pfam" id="PF22924">
    <property type="entry name" value="ACOX_C_alpha1"/>
    <property type="match status" value="1"/>
</dbReference>
<dbReference type="RefSeq" id="XP_027617771.1">
    <property type="nucleotide sequence ID" value="XM_027761970.1"/>
</dbReference>
<evidence type="ECO:0000256" key="6">
    <source>
        <dbReference type="ARBA" id="ARBA00022630"/>
    </source>
</evidence>
<dbReference type="EMBL" id="BFAD01000010">
    <property type="protein sequence ID" value="GBE86858.1"/>
    <property type="molecule type" value="Genomic_DNA"/>
</dbReference>
<evidence type="ECO:0000256" key="2">
    <source>
        <dbReference type="ARBA" id="ARBA00001974"/>
    </source>
</evidence>
<dbReference type="GO" id="GO:0033540">
    <property type="term" value="P:fatty acid beta-oxidation using acyl-CoA oxidase"/>
    <property type="evidence" value="ECO:0007669"/>
    <property type="project" value="TreeGrafter"/>
</dbReference>
<dbReference type="GO" id="GO:0005777">
    <property type="term" value="C:peroxisome"/>
    <property type="evidence" value="ECO:0007669"/>
    <property type="project" value="UniProtKB-SubCell"/>
</dbReference>
<organism evidence="18 19">
    <name type="scientific">Sparassis crispa</name>
    <dbReference type="NCBI Taxonomy" id="139825"/>
    <lineage>
        <taxon>Eukaryota</taxon>
        <taxon>Fungi</taxon>
        <taxon>Dikarya</taxon>
        <taxon>Basidiomycota</taxon>
        <taxon>Agaricomycotina</taxon>
        <taxon>Agaricomycetes</taxon>
        <taxon>Polyporales</taxon>
        <taxon>Sparassidaceae</taxon>
        <taxon>Sparassis</taxon>
    </lineage>
</organism>
<evidence type="ECO:0000256" key="4">
    <source>
        <dbReference type="ARBA" id="ARBA00004846"/>
    </source>
</evidence>
<keyword evidence="10" id="KW-0443">Lipid metabolism</keyword>
<feature type="active site" description="Proton acceptor" evidence="13">
    <location>
        <position position="432"/>
    </location>
</feature>
<dbReference type="InterPro" id="IPR037069">
    <property type="entry name" value="AcylCoA_DH/ox_N_sf"/>
</dbReference>
<dbReference type="PANTHER" id="PTHR10909:SF250">
    <property type="entry name" value="PEROXISOMAL ACYL-COENZYME A OXIDASE 1"/>
    <property type="match status" value="1"/>
</dbReference>
<dbReference type="InterPro" id="IPR009100">
    <property type="entry name" value="AcylCoA_DH/oxidase_NM_dom_sf"/>
</dbReference>
<dbReference type="Gene3D" id="2.40.110.10">
    <property type="entry name" value="Butyryl-CoA Dehydrogenase, subunit A, domain 2"/>
    <property type="match status" value="1"/>
</dbReference>
<dbReference type="InterPro" id="IPR036250">
    <property type="entry name" value="AcylCo_DH-like_C"/>
</dbReference>
<evidence type="ECO:0000256" key="5">
    <source>
        <dbReference type="ARBA" id="ARBA00006288"/>
    </source>
</evidence>
<dbReference type="SUPFAM" id="SSF47203">
    <property type="entry name" value="Acyl-CoA dehydrogenase C-terminal domain-like"/>
    <property type="match status" value="2"/>
</dbReference>